<proteinExistence type="predicted"/>
<dbReference type="EMBL" id="CAWUOM010000021">
    <property type="protein sequence ID" value="CAK7266006.1"/>
    <property type="molecule type" value="Genomic_DNA"/>
</dbReference>
<feature type="region of interest" description="Disordered" evidence="1">
    <location>
        <begin position="301"/>
        <end position="334"/>
    </location>
</feature>
<feature type="compositionally biased region" description="Low complexity" evidence="1">
    <location>
        <begin position="235"/>
        <end position="258"/>
    </location>
</feature>
<evidence type="ECO:0000313" key="3">
    <source>
        <dbReference type="Proteomes" id="UP001642501"/>
    </source>
</evidence>
<protein>
    <submittedName>
        <fullName evidence="2">Uncharacterized protein</fullName>
    </submittedName>
</protein>
<organism evidence="2 3">
    <name type="scientific">Sporothrix epigloea</name>
    <dbReference type="NCBI Taxonomy" id="1892477"/>
    <lineage>
        <taxon>Eukaryota</taxon>
        <taxon>Fungi</taxon>
        <taxon>Dikarya</taxon>
        <taxon>Ascomycota</taxon>
        <taxon>Pezizomycotina</taxon>
        <taxon>Sordariomycetes</taxon>
        <taxon>Sordariomycetidae</taxon>
        <taxon>Ophiostomatales</taxon>
        <taxon>Ophiostomataceae</taxon>
        <taxon>Sporothrix</taxon>
    </lineage>
</organism>
<comment type="caution">
    <text evidence="2">The sequence shown here is derived from an EMBL/GenBank/DDBJ whole genome shotgun (WGS) entry which is preliminary data.</text>
</comment>
<accession>A0ABP0DED8</accession>
<sequence>MGQSCCKPCAASHFCRLAKTKAPETAAVTDTTIRPPSPSQEDPVDNQLLVSSDANLHENTPLATTMAASGTSARSMSPAALELTSLPASATLNGQLQPASSSEVHNAVTEQPSALYWGRTHRGSSRWIQRERIRLVMSRKFGHRYGKYKRGQKIAIACDEAPVSGTHPIIIIMASSDNEEHDHNDVDQGALVVASGQGRLTESPELTSDMIRQPAMQLLCPAPRRPVATRFPFLSQATTSADTTRSSSESQSSLSPSTVIAIQPPMRENNSQSEATGEVDRNSPRSTSLSIYYLAQTSPEMAPIEDQRATAPTAAATEDLNGHPNDNSQGTKVDKSFLSTVLSYVVTSWQRPPA</sequence>
<evidence type="ECO:0000313" key="2">
    <source>
        <dbReference type="EMBL" id="CAK7266006.1"/>
    </source>
</evidence>
<feature type="region of interest" description="Disordered" evidence="1">
    <location>
        <begin position="25"/>
        <end position="45"/>
    </location>
</feature>
<gene>
    <name evidence="2" type="ORF">SEPCBS57363_001877</name>
</gene>
<feature type="region of interest" description="Disordered" evidence="1">
    <location>
        <begin position="235"/>
        <end position="286"/>
    </location>
</feature>
<feature type="compositionally biased region" description="Polar residues" evidence="1">
    <location>
        <begin position="324"/>
        <end position="334"/>
    </location>
</feature>
<name>A0ABP0DED8_9PEZI</name>
<evidence type="ECO:0000256" key="1">
    <source>
        <dbReference type="SAM" id="MobiDB-lite"/>
    </source>
</evidence>
<keyword evidence="3" id="KW-1185">Reference proteome</keyword>
<dbReference type="Proteomes" id="UP001642501">
    <property type="component" value="Unassembled WGS sequence"/>
</dbReference>
<reference evidence="2 3" key="1">
    <citation type="submission" date="2024-01" db="EMBL/GenBank/DDBJ databases">
        <authorList>
            <person name="Allen C."/>
            <person name="Tagirdzhanova G."/>
        </authorList>
    </citation>
    <scope>NUCLEOTIDE SEQUENCE [LARGE SCALE GENOMIC DNA]</scope>
    <source>
        <strain evidence="2 3">CBS 573.63</strain>
    </source>
</reference>